<gene>
    <name evidence="1" type="ORF">S01H1_56595</name>
</gene>
<reference evidence="1" key="1">
    <citation type="journal article" date="2014" name="Front. Microbiol.">
        <title>High frequency of phylogenetically diverse reductive dehalogenase-homologous genes in deep subseafloor sedimentary metagenomes.</title>
        <authorList>
            <person name="Kawai M."/>
            <person name="Futagami T."/>
            <person name="Toyoda A."/>
            <person name="Takaki Y."/>
            <person name="Nishi S."/>
            <person name="Hori S."/>
            <person name="Arai W."/>
            <person name="Tsubouchi T."/>
            <person name="Morono Y."/>
            <person name="Uchiyama I."/>
            <person name="Ito T."/>
            <person name="Fujiyama A."/>
            <person name="Inagaki F."/>
            <person name="Takami H."/>
        </authorList>
    </citation>
    <scope>NUCLEOTIDE SEQUENCE</scope>
    <source>
        <strain evidence="1">Expedition CK06-06</strain>
    </source>
</reference>
<proteinExistence type="predicted"/>
<organism evidence="1">
    <name type="scientific">marine sediment metagenome</name>
    <dbReference type="NCBI Taxonomy" id="412755"/>
    <lineage>
        <taxon>unclassified sequences</taxon>
        <taxon>metagenomes</taxon>
        <taxon>ecological metagenomes</taxon>
    </lineage>
</organism>
<dbReference type="EMBL" id="BARS01036859">
    <property type="protein sequence ID" value="GAG19743.1"/>
    <property type="molecule type" value="Genomic_DNA"/>
</dbReference>
<comment type="caution">
    <text evidence="1">The sequence shown here is derived from an EMBL/GenBank/DDBJ whole genome shotgun (WGS) entry which is preliminary data.</text>
</comment>
<accession>X0W553</accession>
<dbReference type="AlphaFoldDB" id="X0W553"/>
<sequence length="113" mass="12935">PYANQPRRAVHLMVGLQNPAPKKKMITRYNIGDMYGSEINAGTHLYEWAKASIIFSIIDDAAFGNRQYWSSWNTLKSREQAKSQPYPGRITGHFTPWVKKLKMRLAVEAKPAK</sequence>
<evidence type="ECO:0000313" key="1">
    <source>
        <dbReference type="EMBL" id="GAG19743.1"/>
    </source>
</evidence>
<protein>
    <submittedName>
        <fullName evidence="1">Uncharacterized protein</fullName>
    </submittedName>
</protein>
<name>X0W553_9ZZZZ</name>
<feature type="non-terminal residue" evidence="1">
    <location>
        <position position="1"/>
    </location>
</feature>